<accession>A0A4Q2S6G6</accession>
<dbReference type="InterPro" id="IPR011711">
    <property type="entry name" value="GntR_C"/>
</dbReference>
<evidence type="ECO:0000256" key="7">
    <source>
        <dbReference type="SAM" id="MobiDB-lite"/>
    </source>
</evidence>
<evidence type="ECO:0000259" key="8">
    <source>
        <dbReference type="PROSITE" id="PS50949"/>
    </source>
</evidence>
<keyword evidence="4" id="KW-0804">Transcription</keyword>
<dbReference type="Pfam" id="PF00392">
    <property type="entry name" value="GntR"/>
    <property type="match status" value="1"/>
</dbReference>
<reference evidence="9 10" key="1">
    <citation type="submission" date="2019-01" db="EMBL/GenBank/DDBJ databases">
        <authorList>
            <person name="Deng T."/>
        </authorList>
    </citation>
    <scope>NUCLEOTIDE SEQUENCE [LARGE SCALE GENOMIC DNA]</scope>
    <source>
        <strain evidence="9 10">F8825</strain>
    </source>
</reference>
<dbReference type="SUPFAM" id="SSF48008">
    <property type="entry name" value="GntR ligand-binding domain-like"/>
    <property type="match status" value="1"/>
</dbReference>
<proteinExistence type="predicted"/>
<evidence type="ECO:0000256" key="6">
    <source>
        <dbReference type="ARBA" id="ARBA00039592"/>
    </source>
</evidence>
<keyword evidence="1" id="KW-0678">Repressor</keyword>
<dbReference type="Pfam" id="PF07729">
    <property type="entry name" value="FCD"/>
    <property type="match status" value="1"/>
</dbReference>
<dbReference type="PROSITE" id="PS50949">
    <property type="entry name" value="HTH_GNTR"/>
    <property type="match status" value="1"/>
</dbReference>
<dbReference type="PANTHER" id="PTHR43537:SF34">
    <property type="entry name" value="PYRUVATE DEHYDROGENASE COMPLEX REPRESSOR"/>
    <property type="match status" value="1"/>
</dbReference>
<dbReference type="PRINTS" id="PR00035">
    <property type="entry name" value="HTHGNTR"/>
</dbReference>
<protein>
    <recommendedName>
        <fullName evidence="6">Pyruvate dehydrogenase complex repressor</fullName>
    </recommendedName>
</protein>
<dbReference type="SUPFAM" id="SSF46785">
    <property type="entry name" value="Winged helix' DNA-binding domain"/>
    <property type="match status" value="1"/>
</dbReference>
<dbReference type="OrthoDB" id="5450856at2"/>
<keyword evidence="10" id="KW-1185">Reference proteome</keyword>
<dbReference type="Gene3D" id="1.10.10.10">
    <property type="entry name" value="Winged helix-like DNA-binding domain superfamily/Winged helix DNA-binding domain"/>
    <property type="match status" value="1"/>
</dbReference>
<evidence type="ECO:0000256" key="5">
    <source>
        <dbReference type="ARBA" id="ARBA00037357"/>
    </source>
</evidence>
<dbReference type="AlphaFoldDB" id="A0A4Q2S6G6"/>
<dbReference type="Proteomes" id="UP000291088">
    <property type="component" value="Unassembled WGS sequence"/>
</dbReference>
<dbReference type="PANTHER" id="PTHR43537">
    <property type="entry name" value="TRANSCRIPTIONAL REGULATOR, GNTR FAMILY"/>
    <property type="match status" value="1"/>
</dbReference>
<evidence type="ECO:0000256" key="1">
    <source>
        <dbReference type="ARBA" id="ARBA00022491"/>
    </source>
</evidence>
<feature type="region of interest" description="Disordered" evidence="7">
    <location>
        <begin position="270"/>
        <end position="291"/>
    </location>
</feature>
<feature type="compositionally biased region" description="Polar residues" evidence="7">
    <location>
        <begin position="278"/>
        <end position="291"/>
    </location>
</feature>
<dbReference type="InterPro" id="IPR036390">
    <property type="entry name" value="WH_DNA-bd_sf"/>
</dbReference>
<evidence type="ECO:0000256" key="2">
    <source>
        <dbReference type="ARBA" id="ARBA00023015"/>
    </source>
</evidence>
<dbReference type="InterPro" id="IPR008920">
    <property type="entry name" value="TF_FadR/GntR_C"/>
</dbReference>
<evidence type="ECO:0000256" key="4">
    <source>
        <dbReference type="ARBA" id="ARBA00023163"/>
    </source>
</evidence>
<dbReference type="EMBL" id="SDVB01000391">
    <property type="protein sequence ID" value="RYB97004.1"/>
    <property type="molecule type" value="Genomic_DNA"/>
</dbReference>
<dbReference type="SMART" id="SM00345">
    <property type="entry name" value="HTH_GNTR"/>
    <property type="match status" value="1"/>
</dbReference>
<dbReference type="Gene3D" id="1.20.120.530">
    <property type="entry name" value="GntR ligand-binding domain-like"/>
    <property type="match status" value="1"/>
</dbReference>
<keyword evidence="2" id="KW-0805">Transcription regulation</keyword>
<evidence type="ECO:0000313" key="10">
    <source>
        <dbReference type="Proteomes" id="UP000291088"/>
    </source>
</evidence>
<dbReference type="InterPro" id="IPR036388">
    <property type="entry name" value="WH-like_DNA-bd_sf"/>
</dbReference>
<dbReference type="GO" id="GO:0003700">
    <property type="term" value="F:DNA-binding transcription factor activity"/>
    <property type="evidence" value="ECO:0007669"/>
    <property type="project" value="InterPro"/>
</dbReference>
<evidence type="ECO:0000313" key="9">
    <source>
        <dbReference type="EMBL" id="RYB97004.1"/>
    </source>
</evidence>
<dbReference type="SMART" id="SM00895">
    <property type="entry name" value="FCD"/>
    <property type="match status" value="1"/>
</dbReference>
<dbReference type="GO" id="GO:0003677">
    <property type="term" value="F:DNA binding"/>
    <property type="evidence" value="ECO:0007669"/>
    <property type="project" value="UniProtKB-KW"/>
</dbReference>
<comment type="caution">
    <text evidence="9">The sequence shown here is derived from an EMBL/GenBank/DDBJ whole genome shotgun (WGS) entry which is preliminary data.</text>
</comment>
<feature type="domain" description="HTH gntR-type" evidence="8">
    <location>
        <begin position="26"/>
        <end position="94"/>
    </location>
</feature>
<organism evidence="9 10">
    <name type="scientific">Ciceribacter ferrooxidans</name>
    <dbReference type="NCBI Taxonomy" id="2509717"/>
    <lineage>
        <taxon>Bacteria</taxon>
        <taxon>Pseudomonadati</taxon>
        <taxon>Pseudomonadota</taxon>
        <taxon>Alphaproteobacteria</taxon>
        <taxon>Hyphomicrobiales</taxon>
        <taxon>Rhizobiaceae</taxon>
        <taxon>Ciceribacter</taxon>
    </lineage>
</organism>
<name>A0A4Q2S6G6_9HYPH</name>
<keyword evidence="3" id="KW-0238">DNA-binding</keyword>
<evidence type="ECO:0000256" key="3">
    <source>
        <dbReference type="ARBA" id="ARBA00023125"/>
    </source>
</evidence>
<sequence length="291" mass="32182">MRPKENAVTETDADKDRGLFTQISHSRTADEVVQQIEQLILDGVLRDGDRLPGERDMAQAFDVSRPILREALKELEARGLLVSQHGGGTFVADIIGQVFSKPVTELIARHQRASRDYLEYRRELEGLTAELAARRATETDKALLARIIADMRRAHENGAAEGELAADIEFHNAIGEAAHNVILLHTMRACYRLLSQGIFFNRKAVFALEDAGKRLLQQHVAIYEAIVAGDGERAKQAAQAHIDFVMQAVEDANRADERGRVARLRLLSRAAQPASGRASKQTTTEGTDISK</sequence>
<gene>
    <name evidence="9" type="ORF">EUU22_23680</name>
</gene>
<dbReference type="CDD" id="cd07377">
    <property type="entry name" value="WHTH_GntR"/>
    <property type="match status" value="1"/>
</dbReference>
<comment type="function">
    <text evidence="5">Transcriptional repressor for the pyruvate dehydrogenase complex genes aceEF and lpd.</text>
</comment>
<dbReference type="InterPro" id="IPR000524">
    <property type="entry name" value="Tscrpt_reg_HTH_GntR"/>
</dbReference>